<gene>
    <name evidence="1" type="ORF">SAMN05518846_104237</name>
</gene>
<evidence type="ECO:0000313" key="1">
    <source>
        <dbReference type="EMBL" id="SFJ60076.1"/>
    </source>
</evidence>
<dbReference type="RefSeq" id="WP_092267690.1">
    <property type="nucleotide sequence ID" value="NZ_BJOE01000028.1"/>
</dbReference>
<sequence>MKKVACLHGHHSNIALVDDAFSQWKVELAHYVDPGLLLQSANSQPPTRAEAEAKLDSQLSWMQASTPDAIVITCTQYAATLTSEHESERDIPIFTIDGPFLEEAARRSGKQTILFTNPATVKPTMDRLWQQAALHRCTPQISIHLIDGAFSLIMENKQQAYQEILWETMLALSEEDSILSAAQLSMAPAARQFRQEKGIFISDPLQSLTKKMVQTLPLSPASF</sequence>
<dbReference type="EMBL" id="FORT01000004">
    <property type="protein sequence ID" value="SFJ60076.1"/>
    <property type="molecule type" value="Genomic_DNA"/>
</dbReference>
<reference evidence="2" key="1">
    <citation type="submission" date="2016-10" db="EMBL/GenBank/DDBJ databases">
        <authorList>
            <person name="Varghese N."/>
            <person name="Submissions S."/>
        </authorList>
    </citation>
    <scope>NUCLEOTIDE SEQUENCE [LARGE SCALE GENOMIC DNA]</scope>
    <source>
        <strain evidence="2">OK042</strain>
    </source>
</reference>
<organism evidence="1 2">
    <name type="scientific">Brevibacillus centrosporus</name>
    <dbReference type="NCBI Taxonomy" id="54910"/>
    <lineage>
        <taxon>Bacteria</taxon>
        <taxon>Bacillati</taxon>
        <taxon>Bacillota</taxon>
        <taxon>Bacilli</taxon>
        <taxon>Bacillales</taxon>
        <taxon>Paenibacillaceae</taxon>
        <taxon>Brevibacillus</taxon>
    </lineage>
</organism>
<dbReference type="Proteomes" id="UP000198915">
    <property type="component" value="Unassembled WGS sequence"/>
</dbReference>
<accession>A0A1I3SRN5</accession>
<keyword evidence="2" id="KW-1185">Reference proteome</keyword>
<dbReference type="AlphaFoldDB" id="A0A1I3SRN5"/>
<name>A0A1I3SRN5_9BACL</name>
<proteinExistence type="predicted"/>
<dbReference type="STRING" id="1884381.SAMN05518846_104237"/>
<protein>
    <submittedName>
        <fullName evidence="1">Asp/Glu/hydantoin racemase</fullName>
    </submittedName>
</protein>
<evidence type="ECO:0000313" key="2">
    <source>
        <dbReference type="Proteomes" id="UP000198915"/>
    </source>
</evidence>